<evidence type="ECO:0000313" key="1">
    <source>
        <dbReference type="EnsemblMetazoa" id="Aqu2.1.15470_001"/>
    </source>
</evidence>
<dbReference type="EnsemblMetazoa" id="Aqu2.1.15470_001">
    <property type="protein sequence ID" value="Aqu2.1.15470_001"/>
    <property type="gene ID" value="Aqu2.1.15470"/>
</dbReference>
<sequence>MDHLLIKYERPIHVLLPWKPVPLSYHYHKQLSL</sequence>
<proteinExistence type="predicted"/>
<dbReference type="InParanoid" id="A0A1X7TKR2"/>
<accession>A0A1X7TKR2</accession>
<name>A0A1X7TKR2_AMPQE</name>
<organism evidence="1">
    <name type="scientific">Amphimedon queenslandica</name>
    <name type="common">Sponge</name>
    <dbReference type="NCBI Taxonomy" id="400682"/>
    <lineage>
        <taxon>Eukaryota</taxon>
        <taxon>Metazoa</taxon>
        <taxon>Porifera</taxon>
        <taxon>Demospongiae</taxon>
        <taxon>Heteroscleromorpha</taxon>
        <taxon>Haplosclerida</taxon>
        <taxon>Niphatidae</taxon>
        <taxon>Amphimedon</taxon>
    </lineage>
</organism>
<reference evidence="1" key="1">
    <citation type="submission" date="2017-05" db="UniProtKB">
        <authorList>
            <consortium name="EnsemblMetazoa"/>
        </authorList>
    </citation>
    <scope>IDENTIFICATION</scope>
</reference>
<protein>
    <submittedName>
        <fullName evidence="1">Uncharacterized protein</fullName>
    </submittedName>
</protein>
<dbReference type="AlphaFoldDB" id="A0A1X7TKR2"/>